<dbReference type="InterPro" id="IPR036291">
    <property type="entry name" value="NAD(P)-bd_dom_sf"/>
</dbReference>
<dbReference type="PROSITE" id="PS50075">
    <property type="entry name" value="CARRIER"/>
    <property type="match status" value="3"/>
</dbReference>
<evidence type="ECO:0000313" key="8">
    <source>
        <dbReference type="EMBL" id="WXB02662.1"/>
    </source>
</evidence>
<dbReference type="InterPro" id="IPR036736">
    <property type="entry name" value="ACP-like_sf"/>
</dbReference>
<evidence type="ECO:0000256" key="1">
    <source>
        <dbReference type="ARBA" id="ARBA00001957"/>
    </source>
</evidence>
<dbReference type="Gene3D" id="3.30.559.10">
    <property type="entry name" value="Chloramphenicol acetyltransferase-like domain"/>
    <property type="match status" value="1"/>
</dbReference>
<dbReference type="SUPFAM" id="SSF52777">
    <property type="entry name" value="CoA-dependent acyltransferases"/>
    <property type="match status" value="2"/>
</dbReference>
<feature type="compositionally biased region" description="Low complexity" evidence="5">
    <location>
        <begin position="258"/>
        <end position="272"/>
    </location>
</feature>
<dbReference type="InterPro" id="IPR016039">
    <property type="entry name" value="Thiolase-like"/>
</dbReference>
<dbReference type="InterPro" id="IPR013968">
    <property type="entry name" value="PKS_KR"/>
</dbReference>
<dbReference type="PROSITE" id="PS00012">
    <property type="entry name" value="PHOSPHOPANTETHEINE"/>
    <property type="match status" value="1"/>
</dbReference>
<dbReference type="PROSITE" id="PS52004">
    <property type="entry name" value="KS3_2"/>
    <property type="match status" value="2"/>
</dbReference>
<dbReference type="InterPro" id="IPR014031">
    <property type="entry name" value="Ketoacyl_synth_C"/>
</dbReference>
<dbReference type="InterPro" id="IPR029058">
    <property type="entry name" value="AB_hydrolase_fold"/>
</dbReference>
<comment type="cofactor">
    <cofactor evidence="1">
        <name>pantetheine 4'-phosphate</name>
        <dbReference type="ChEBI" id="CHEBI:47942"/>
    </cofactor>
</comment>
<keyword evidence="2" id="KW-0596">Phosphopantetheine</keyword>
<keyword evidence="3" id="KW-0597">Phosphoprotein</keyword>
<dbReference type="Gene3D" id="1.10.1240.100">
    <property type="match status" value="2"/>
</dbReference>
<dbReference type="SMART" id="SM01294">
    <property type="entry name" value="PKS_PP_betabranch"/>
    <property type="match status" value="2"/>
</dbReference>
<dbReference type="Pfam" id="PF00550">
    <property type="entry name" value="PP-binding"/>
    <property type="match status" value="3"/>
</dbReference>
<organism evidence="8 9">
    <name type="scientific">Pendulispora rubella</name>
    <dbReference type="NCBI Taxonomy" id="2741070"/>
    <lineage>
        <taxon>Bacteria</taxon>
        <taxon>Pseudomonadati</taxon>
        <taxon>Myxococcota</taxon>
        <taxon>Myxococcia</taxon>
        <taxon>Myxococcales</taxon>
        <taxon>Sorangiineae</taxon>
        <taxon>Pendulisporaceae</taxon>
        <taxon>Pendulispora</taxon>
    </lineage>
</organism>
<evidence type="ECO:0000313" key="9">
    <source>
        <dbReference type="Proteomes" id="UP001374803"/>
    </source>
</evidence>
<protein>
    <submittedName>
        <fullName evidence="8">SDR family NAD(P)-dependent oxidoreductase</fullName>
    </submittedName>
</protein>
<feature type="domain" description="Ketosynthase family 3 (KS3)" evidence="7">
    <location>
        <begin position="409"/>
        <end position="834"/>
    </location>
</feature>
<dbReference type="InterPro" id="IPR057326">
    <property type="entry name" value="KR_dom"/>
</dbReference>
<dbReference type="InterPro" id="IPR032821">
    <property type="entry name" value="PKS_assoc"/>
</dbReference>
<evidence type="ECO:0000256" key="4">
    <source>
        <dbReference type="ARBA" id="ARBA00022679"/>
    </source>
</evidence>
<dbReference type="InterPro" id="IPR018201">
    <property type="entry name" value="Ketoacyl_synth_AS"/>
</dbReference>
<dbReference type="Pfam" id="PF02801">
    <property type="entry name" value="Ketoacyl-synt_C"/>
    <property type="match status" value="2"/>
</dbReference>
<sequence length="3515" mass="387076">MTETILITGGCGGLGAIVAGHLAAKGPVNLILNGRSPLGERQRSQLAALEQHNCNPFYLEADVSDASALRRGLAEARARFGPIDGVIHAAGLAGRKLFEQPPGEFQKFLDPKVRGVQVLDEVLAGEPLRFVCYFSSTSAVLGDFGACNYAVGNRFMIAYARHRNALWEQGQRQGRTIVINWPLWRDGGMGFGDDRVAARYLNASGQRMLETREGLALLDRFLGAQQESTQPLVFAGRPDRICRFLGVETAEQETAQIADAPAAGSDSSDSSGKNGLGRAAHMHGWPLENCLAWDLREMITALLKVPGDRLDETTQLTDFGFDSIGLVHYARALSERYGLAITPDLFFAHSTLEQLEHYFLTEHGPVMARCYREEHEEHRGEQREQRDHRQEQRPVPASTIRAEAPSNTSEPIAIIGMSGRFPKARTVDELWKLLAEGINAVDRIPADRFDWPAYGGSLGEGADRPLPQWAGMISGVAEFDPQFFELSPREANSMDPRQRLLLQEAWNALENAAYGPRQIERQRMGMFVGVEEGDYHRLGEEYSVDLDKESSIASNHTGILAARLAYFLDFKGPVMAINTACSSALVAVHQACQSLYSDECDTALAAGVNLLLTPGPLLDMARAGMLSPDGECRPFDKRANGLVPGEAVAVVVLKRLSRALADGDPIHAMLLGSGINHDGRTNGITAPNRLSQTELIRRVHAKSGIEAAHIGYIIAHGTGTSLGDPVEVNALNDAFQGAPARDACALTSTKSNLGHTFAASGLVSLLCMVQALRHRTIPASLHCEEENDFIQWGKGPFFVNKANRPWQVGAGERRRGAVSAFGISGTNAHVVLEEFDGEPVTGAGDGTEPPYHLLVLSAKTAAALTENARSLGRALGDETLARRGLAAIGYTLLEGRTHFRHRCALVVTSIDDAREQLNRFGEGKRRTLFEGVVPREFSEQKVVANHIAELLQRSPDLIRDPSSYRDILLGLGEFYCRGYHIDGEMLAGGPRRRISLPAYAFARGHYWQTRGTGAERRTAREENREVNVAPEAIGTASFEPIWLASPLPETAEELDFAERIQWVCRANESSIREFSVDERSTDVHSTDEFDAQTPCERYEAIALQVFERLQGILSRKPEAEILLQLVVCGEGDDSPLTNLTGLLRTAQWENPALVAQLIHVEGSPSRRRLADILAENRRASRDRQIRYRQGQREVMRWVPLENGPVDAEDGRIPWRHNGVYLITGGSGELARLLANDISASAPQARLILCGRSAPDARMEARLAAGQGYRQADMSRREDVEKLIADIESRYGRLTGVIHCAGIVEDGFIVNKTSRQFRAVLSPKVAGTEWLDGATRDMDLDFFLLFSSSTGALGNPGQADYAAANGFMDAFADYRNRLVAAGVRRGHTLSINWPLWREGGMRVEAGRLEILRRDNGIAPLETAAGMGALRRALTGRRARVMVLAGEVSRLPSILQLPQSQNAQPRHRSPEAQTPPPSNREGVNGQRMTRAAAGSLLMREIRQQLLIGDEQPLDAEATFTELGLDSIQSLRLMRALSAKFDRPLRETLVFDYPNIAALAEYLSGQEIEKPRPLPRPLSAEPQPADFKTHLAALRQRYDEIVPLQIEGDGPLLFCIHPMSGDVGIYTKLAEFAARRFRVIGIRSRGLLSGQEPLATVETMGRHYAGILAALEPGRPKHLIGASMGGAAAYETARQLQLQGESVHTLFLVEAPLIETDEDAALWASDWVENHVMNANFLLIALLHLEADFRARKAAGYIQWSDLEIRRDELESPGEARSNGQQLWGHGEESLVERLVSLIKGRGVTPEKPYLKQRLQSMAAIHSANLRALQGYRASPRSAERAQLPRVPRAFFLRSRSGQAVSTGVYNPDYLVRVQRAKGGLLPFFEPWQALLPGMTTFEAEGGNHFDLLSSDAAVERMAERIAAILAAPVEILDAPPEVAKLPTKTPALKRPEPDEHGGEAIAIIGMSGRFPGAETLEQFYDLLKSDRCALAPLPSTRGWDLPTVEVNQGGFLPDIEKFDPLFFNIPPNEAALADPAERLFLQESWKAIEDAGVDPLSLAGKNWGVFCGGGGDYTLRIQAHSGVSPHVTTSAIPGRVSYSLNLAGPCLSVDAGCASSLLALAQACDYLTLGRCEVALAGGVLIQSTANLIHAAWRSGTLSRDGQCLALDQRAGGMAVGEGVCAVVLKPLRAALADGDRIHAVIEAWGHNHNGKTNGMAAPSGKAQTALISDIYRRFRIQPETIGLVEANATGTPLGDTVEIQALVDAFRRYTDKRAYCALGTVENHIGHAYQCSGMAHLMKAVLALKHGEIPGTLRAEQPSAALEPESSPFYIHRHAMPWPAPNGAPRRAAVNSFGSTGANVHMVVAEAVMPPAAPDATNGPVLIALSAKTQSALTQRCRELLAFLEHRQVNLGQLSANLLLRRSHFTEHRCALVVSTRDELLAQLAYLAGDTAARGGEAPATGHSELYALAAQYRSGGAIDLERHFLVQEKVPLSLPGYPFEKRHCWMESGLEAGRAEQPASSRTIIQRLIQDISGYRAEEMDPTSPLSRYGLDSLMSMRLLALINERFGLALQLADLTANDSLNALARLADREGAIPREPQQRIGAPRPEAAEKEFTQQTRWFFERLQALPEALHVIRRVRRDADGDRDPQSATAVADGLTPQDWLMPEDWLMHCRPALTYLLERGIAVFNSSSHSYFVAHRSIDVAAEIERLDVPARESLLRHCPMGVLIAPVSQEQERNLYHSEVMQQSAWNIHHVYQSSLDDLDVSLLESALVSLIRRHDLLRTRYVQSGPSSWAQLVEAEGRPVFQVVEMPSPEAFQRFILERKNRLLQLGELPLFHLWLTKTAGHWYFGFVTHHSLADAFTTTLLFTDLMRRYTALAKREIPLDEPLGEEYWHYTLGQFDPQRCADEETAQFWRQRLSAATVAMKLPYNRPPDDVDERVLRIAENRVITLPDRLNQAIDHVHRAHGITFTHLFSAAIALALVEGMGNEKALIQYINNQRDRASLLNTPGEFTNMLFVPFEMSAFSNAGSAGAPAWPGATVLQFLLGMKRQTLACLRHAKIAFSDLLALTGLENYEGYYRQRGDVVIDSADIDTATLKQTQAHGSSRYADGFDREGRAVEGPALATLLFQLLRVNGRIHLVTSYRKALFDTSELHRLASMIVDIVEHMVENPDRPCSQMLAHFQAPLQRLRERSLRSVGAPPFARPSRSSSKPPVFAECQALNRVEQGRPVFWIHAGGLGGVEAYRTIARDVPRLFYGIQARGWMTEHHPLRGVEAMAAYYAHIIKSVQPHGPYDLGGYSLGGMLGYEVARQLQASGDDVASLVMVDSYDVVDTEPGPHFNKKNMLGAVNLSLQALAAEPKRADEYLIHRDELDCDADDHGFWSQLMMLAGKRGMTKPEGQLRELVRQMIKFGRSLMGDPYSIPPLIAPRSVRCHYVRNQSGTFYGQLEPHFTLPGTNKLYVDGMNYWRTWEERLPILEIMDVESSNHISLLSERCSAEAISGVCRGLYAIS</sequence>
<dbReference type="CDD" id="cd00833">
    <property type="entry name" value="PKS"/>
    <property type="match status" value="2"/>
</dbReference>
<dbReference type="SMART" id="SM00825">
    <property type="entry name" value="PKS_KS"/>
    <property type="match status" value="2"/>
</dbReference>
<dbReference type="CDD" id="cd08953">
    <property type="entry name" value="KR_2_SDR_x"/>
    <property type="match status" value="2"/>
</dbReference>
<dbReference type="SUPFAM" id="SSF53901">
    <property type="entry name" value="Thiolase-like"/>
    <property type="match status" value="2"/>
</dbReference>
<dbReference type="InterPro" id="IPR050091">
    <property type="entry name" value="PKS_NRPS_Biosynth_Enz"/>
</dbReference>
<dbReference type="InterPro" id="IPR001242">
    <property type="entry name" value="Condensation_dom"/>
</dbReference>
<dbReference type="Gene3D" id="3.40.50.720">
    <property type="entry name" value="NAD(P)-binding Rossmann-like Domain"/>
    <property type="match status" value="2"/>
</dbReference>
<evidence type="ECO:0000259" key="6">
    <source>
        <dbReference type="PROSITE" id="PS50075"/>
    </source>
</evidence>
<feature type="compositionally biased region" description="Basic and acidic residues" evidence="5">
    <location>
        <begin position="373"/>
        <end position="392"/>
    </location>
</feature>
<evidence type="ECO:0000256" key="5">
    <source>
        <dbReference type="SAM" id="MobiDB-lite"/>
    </source>
</evidence>
<name>A0ABZ2KVF6_9BACT</name>
<feature type="domain" description="Carrier" evidence="6">
    <location>
        <begin position="1486"/>
        <end position="1564"/>
    </location>
</feature>
<keyword evidence="4" id="KW-0808">Transferase</keyword>
<dbReference type="SMART" id="SM00823">
    <property type="entry name" value="PKS_PP"/>
    <property type="match status" value="3"/>
</dbReference>
<dbReference type="SUPFAM" id="SSF53474">
    <property type="entry name" value="alpha/beta-Hydrolases"/>
    <property type="match status" value="2"/>
</dbReference>
<keyword evidence="9" id="KW-1185">Reference proteome</keyword>
<dbReference type="Gene3D" id="1.10.1200.10">
    <property type="entry name" value="ACP-like"/>
    <property type="match status" value="3"/>
</dbReference>
<dbReference type="Gene3D" id="3.30.559.30">
    <property type="entry name" value="Nonribosomal peptide synthetase, condensation domain"/>
    <property type="match status" value="1"/>
</dbReference>
<dbReference type="Pfam" id="PF16197">
    <property type="entry name" value="KAsynt_C_assoc"/>
    <property type="match status" value="1"/>
</dbReference>
<dbReference type="PANTHER" id="PTHR43775">
    <property type="entry name" value="FATTY ACID SYNTHASE"/>
    <property type="match status" value="1"/>
</dbReference>
<dbReference type="PROSITE" id="PS00606">
    <property type="entry name" value="KS3_1"/>
    <property type="match status" value="2"/>
</dbReference>
<dbReference type="InterPro" id="IPR014030">
    <property type="entry name" value="Ketoacyl_synth_N"/>
</dbReference>
<dbReference type="Pfam" id="PF00109">
    <property type="entry name" value="ketoacyl-synt"/>
    <property type="match status" value="2"/>
</dbReference>
<dbReference type="Pfam" id="PF00668">
    <property type="entry name" value="Condensation"/>
    <property type="match status" value="1"/>
</dbReference>
<dbReference type="Proteomes" id="UP001374803">
    <property type="component" value="Chromosome"/>
</dbReference>
<dbReference type="EMBL" id="CP089983">
    <property type="protein sequence ID" value="WXB02662.1"/>
    <property type="molecule type" value="Genomic_DNA"/>
</dbReference>
<dbReference type="InterPro" id="IPR006162">
    <property type="entry name" value="Ppantetheine_attach_site"/>
</dbReference>
<dbReference type="SUPFAM" id="SSF47336">
    <property type="entry name" value="ACP-like"/>
    <property type="match status" value="3"/>
</dbReference>
<dbReference type="InterPro" id="IPR009081">
    <property type="entry name" value="PP-bd_ACP"/>
</dbReference>
<dbReference type="SMART" id="SM00822">
    <property type="entry name" value="PKS_KR"/>
    <property type="match status" value="2"/>
</dbReference>
<feature type="domain" description="Ketosynthase family 3 (KS3)" evidence="7">
    <location>
        <begin position="1956"/>
        <end position="2365"/>
    </location>
</feature>
<evidence type="ECO:0000256" key="2">
    <source>
        <dbReference type="ARBA" id="ARBA00022450"/>
    </source>
</evidence>
<dbReference type="InterPro" id="IPR023213">
    <property type="entry name" value="CAT-like_dom_sf"/>
</dbReference>
<dbReference type="RefSeq" id="WP_394832291.1">
    <property type="nucleotide sequence ID" value="NZ_CP089929.1"/>
</dbReference>
<dbReference type="InterPro" id="IPR001031">
    <property type="entry name" value="Thioesterase"/>
</dbReference>
<dbReference type="Pfam" id="PF08659">
    <property type="entry name" value="KR"/>
    <property type="match status" value="2"/>
</dbReference>
<dbReference type="Pfam" id="PF22621">
    <property type="entry name" value="CurL-like_PKS_C"/>
    <property type="match status" value="1"/>
</dbReference>
<feature type="region of interest" description="Disordered" evidence="5">
    <location>
        <begin position="373"/>
        <end position="405"/>
    </location>
</feature>
<dbReference type="Pfam" id="PF00975">
    <property type="entry name" value="Thioesterase"/>
    <property type="match status" value="2"/>
</dbReference>
<dbReference type="InterPro" id="IPR020841">
    <property type="entry name" value="PKS_Beta-ketoAc_synthase_dom"/>
</dbReference>
<proteinExistence type="predicted"/>
<evidence type="ECO:0000256" key="3">
    <source>
        <dbReference type="ARBA" id="ARBA00022553"/>
    </source>
</evidence>
<feature type="domain" description="Carrier" evidence="6">
    <location>
        <begin position="2519"/>
        <end position="2593"/>
    </location>
</feature>
<accession>A0ABZ2KVF6</accession>
<feature type="domain" description="Carrier" evidence="6">
    <location>
        <begin position="289"/>
        <end position="363"/>
    </location>
</feature>
<dbReference type="Gene3D" id="3.40.47.10">
    <property type="match status" value="2"/>
</dbReference>
<dbReference type="PANTHER" id="PTHR43775:SF37">
    <property type="entry name" value="SI:DKEY-61P9.11"/>
    <property type="match status" value="1"/>
</dbReference>
<gene>
    <name evidence="8" type="ORF">LVJ94_37815</name>
</gene>
<dbReference type="Gene3D" id="3.40.50.1820">
    <property type="entry name" value="alpha/beta hydrolase"/>
    <property type="match status" value="2"/>
</dbReference>
<feature type="region of interest" description="Disordered" evidence="5">
    <location>
        <begin position="255"/>
        <end position="275"/>
    </location>
</feature>
<evidence type="ECO:0000259" key="7">
    <source>
        <dbReference type="PROSITE" id="PS52004"/>
    </source>
</evidence>
<reference evidence="8" key="1">
    <citation type="submission" date="2021-12" db="EMBL/GenBank/DDBJ databases">
        <title>Discovery of the Pendulisporaceae a myxobacterial family with distinct sporulation behavior and unique specialized metabolism.</title>
        <authorList>
            <person name="Garcia R."/>
            <person name="Popoff A."/>
            <person name="Bader C.D."/>
            <person name="Loehr J."/>
            <person name="Walesch S."/>
            <person name="Walt C."/>
            <person name="Boldt J."/>
            <person name="Bunk B."/>
            <person name="Haeckl F.J.F.P.J."/>
            <person name="Gunesch A.P."/>
            <person name="Birkelbach J."/>
            <person name="Nuebel U."/>
            <person name="Pietschmann T."/>
            <person name="Bach T."/>
            <person name="Mueller R."/>
        </authorList>
    </citation>
    <scope>NUCLEOTIDE SEQUENCE</scope>
    <source>
        <strain evidence="8">MSr11367</strain>
    </source>
</reference>
<dbReference type="InterPro" id="IPR020806">
    <property type="entry name" value="PKS_PP-bd"/>
</dbReference>
<feature type="region of interest" description="Disordered" evidence="5">
    <location>
        <begin position="1453"/>
        <end position="1484"/>
    </location>
</feature>
<dbReference type="SUPFAM" id="SSF51735">
    <property type="entry name" value="NAD(P)-binding Rossmann-fold domains"/>
    <property type="match status" value="3"/>
</dbReference>